<keyword evidence="11" id="KW-1185">Reference proteome</keyword>
<protein>
    <recommendedName>
        <fullName evidence="4 8">Protein PNS1</fullName>
    </recommendedName>
</protein>
<dbReference type="PANTHER" id="PTHR12385:SF4">
    <property type="entry name" value="PROTEIN PNS1"/>
    <property type="match status" value="1"/>
</dbReference>
<keyword evidence="6 8" id="KW-1133">Transmembrane helix</keyword>
<dbReference type="InterPro" id="IPR007603">
    <property type="entry name" value="Choline_transptr-like"/>
</dbReference>
<feature type="transmembrane region" description="Helical" evidence="8">
    <location>
        <begin position="269"/>
        <end position="286"/>
    </location>
</feature>
<sequence length="529" mass="59096">MNNNQYTNPYPPGYNAQPGFNFNQQNDFQNPPQGGYDAYTKPMHPPPPVPEYGVAPDQFGQPGQANIKYNKTPKFRDLWAAILFLAFFGLFVVLAVLFISAMPSGSSKPTSVSSTFLTSKNYITLGSVIVVSFVISILYLFLCKAFPYGIIVCSFWFSVLFFLATGIYYIFAKIYFAGALLILFSLLYAFSWRGWKRAIPFTKLILQNVLQVITKFPSTIVLTIFWSILAIAFNTLWVVTLTSAPNYMEKYQTCTTKTDSNGNTYRSCSNTNLVLTYVFLAFTYFWTIQVIFNVLHTAICGLFATYYFFDGTPEGYPTKHPLLASLGRASTYSFGSICFGSLIVAIIQTIRAILNYIRHSDDNNIITSILIVCADCILSCIEALVEYFNKYAYIEIAIYGKPFMQAAKDTWHLIKERGIEALINDSLINNVILMGSFMTGVICALLTYILARVINTSLASNSSYLVGFTFVGFIFGASVFTTINGVVQSGASATFVCLAEDPYAIARNKPELFSQIAEHYPDVVRGIHY</sequence>
<dbReference type="OrthoDB" id="44736at2759"/>
<feature type="transmembrane region" description="Helical" evidence="8">
    <location>
        <begin position="365"/>
        <end position="385"/>
    </location>
</feature>
<feature type="transmembrane region" description="Helical" evidence="8">
    <location>
        <begin position="431"/>
        <end position="451"/>
    </location>
</feature>
<dbReference type="Pfam" id="PF04515">
    <property type="entry name" value="Choline_transpo"/>
    <property type="match status" value="1"/>
</dbReference>
<evidence type="ECO:0000256" key="5">
    <source>
        <dbReference type="ARBA" id="ARBA00022692"/>
    </source>
</evidence>
<evidence type="ECO:0000256" key="7">
    <source>
        <dbReference type="ARBA" id="ARBA00023136"/>
    </source>
</evidence>
<feature type="transmembrane region" description="Helical" evidence="8">
    <location>
        <begin position="174"/>
        <end position="195"/>
    </location>
</feature>
<feature type="transmembrane region" description="Helical" evidence="8">
    <location>
        <begin position="78"/>
        <end position="102"/>
    </location>
</feature>
<feature type="transmembrane region" description="Helical" evidence="8">
    <location>
        <begin position="329"/>
        <end position="353"/>
    </location>
</feature>
<evidence type="ECO:0000256" key="9">
    <source>
        <dbReference type="SAM" id="MobiDB-lite"/>
    </source>
</evidence>
<dbReference type="EMBL" id="MBFT01000154">
    <property type="protein sequence ID" value="PVU96271.1"/>
    <property type="molecule type" value="Genomic_DNA"/>
</dbReference>
<dbReference type="STRING" id="61424.A0A2T9YVB9"/>
<comment type="function">
    <text evidence="1 8">Probably involved in transport through the plasma membrane.</text>
</comment>
<evidence type="ECO:0000313" key="10">
    <source>
        <dbReference type="EMBL" id="PVU96271.1"/>
    </source>
</evidence>
<accession>A0A2T9YVB9</accession>
<dbReference type="GO" id="GO:0022857">
    <property type="term" value="F:transmembrane transporter activity"/>
    <property type="evidence" value="ECO:0007669"/>
    <property type="project" value="UniProtKB-UniRule"/>
</dbReference>
<name>A0A2T9YVB9_9FUNG</name>
<comment type="similarity">
    <text evidence="3 8">Belongs to the CTL (choline transporter-like) family.</text>
</comment>
<evidence type="ECO:0000313" key="11">
    <source>
        <dbReference type="Proteomes" id="UP000245699"/>
    </source>
</evidence>
<proteinExistence type="inferred from homology"/>
<evidence type="ECO:0000256" key="1">
    <source>
        <dbReference type="ARBA" id="ARBA00002957"/>
    </source>
</evidence>
<gene>
    <name evidence="10" type="ORF">BB559_002431</name>
</gene>
<feature type="transmembrane region" description="Helical" evidence="8">
    <location>
        <begin position="122"/>
        <end position="141"/>
    </location>
</feature>
<keyword evidence="5 8" id="KW-0812">Transmembrane</keyword>
<feature type="transmembrane region" description="Helical" evidence="8">
    <location>
        <begin position="216"/>
        <end position="239"/>
    </location>
</feature>
<evidence type="ECO:0000256" key="6">
    <source>
        <dbReference type="ARBA" id="ARBA00022989"/>
    </source>
</evidence>
<evidence type="ECO:0000256" key="2">
    <source>
        <dbReference type="ARBA" id="ARBA00004141"/>
    </source>
</evidence>
<feature type="transmembrane region" description="Helical" evidence="8">
    <location>
        <begin position="463"/>
        <end position="487"/>
    </location>
</feature>
<feature type="compositionally biased region" description="Low complexity" evidence="9">
    <location>
        <begin position="17"/>
        <end position="35"/>
    </location>
</feature>
<keyword evidence="7 8" id="KW-0472">Membrane</keyword>
<comment type="caution">
    <text evidence="10">The sequence shown here is derived from an EMBL/GenBank/DDBJ whole genome shotgun (WGS) entry which is preliminary data.</text>
</comment>
<evidence type="ECO:0000256" key="4">
    <source>
        <dbReference type="ARBA" id="ARBA00015388"/>
    </source>
</evidence>
<feature type="region of interest" description="Disordered" evidence="9">
    <location>
        <begin position="1"/>
        <end position="35"/>
    </location>
</feature>
<dbReference type="GO" id="GO:0005886">
    <property type="term" value="C:plasma membrane"/>
    <property type="evidence" value="ECO:0007669"/>
    <property type="project" value="UniProtKB-SubCell"/>
</dbReference>
<reference evidence="10 11" key="1">
    <citation type="journal article" date="2018" name="MBio">
        <title>Comparative Genomics Reveals the Core Gene Toolbox for the Fungus-Insect Symbiosis.</title>
        <authorList>
            <person name="Wang Y."/>
            <person name="Stata M."/>
            <person name="Wang W."/>
            <person name="Stajich J.E."/>
            <person name="White M.M."/>
            <person name="Moncalvo J.M."/>
        </authorList>
    </citation>
    <scope>NUCLEOTIDE SEQUENCE [LARGE SCALE GENOMIC DNA]</scope>
    <source>
        <strain evidence="10 11">AUS-77-4</strain>
    </source>
</reference>
<dbReference type="AlphaFoldDB" id="A0A2T9YVB9"/>
<dbReference type="PANTHER" id="PTHR12385">
    <property type="entry name" value="CHOLINE TRANSPORTER-LIKE (SLC FAMILY 44)"/>
    <property type="match status" value="1"/>
</dbReference>
<evidence type="ECO:0000256" key="3">
    <source>
        <dbReference type="ARBA" id="ARBA00007168"/>
    </source>
</evidence>
<organism evidence="10 11">
    <name type="scientific">Furculomyces boomerangus</name>
    <dbReference type="NCBI Taxonomy" id="61424"/>
    <lineage>
        <taxon>Eukaryota</taxon>
        <taxon>Fungi</taxon>
        <taxon>Fungi incertae sedis</taxon>
        <taxon>Zoopagomycota</taxon>
        <taxon>Kickxellomycotina</taxon>
        <taxon>Harpellomycetes</taxon>
        <taxon>Harpellales</taxon>
        <taxon>Harpellaceae</taxon>
        <taxon>Furculomyces</taxon>
    </lineage>
</organism>
<comment type="subcellular location">
    <subcellularLocation>
        <location evidence="8">Cell membrane</location>
        <topology evidence="8">Multi-pass membrane protein</topology>
    </subcellularLocation>
    <subcellularLocation>
        <location evidence="2">Membrane</location>
        <topology evidence="2">Multi-pass membrane protein</topology>
    </subcellularLocation>
</comment>
<evidence type="ECO:0000256" key="8">
    <source>
        <dbReference type="RuleBase" id="RU368066"/>
    </source>
</evidence>
<feature type="transmembrane region" description="Helical" evidence="8">
    <location>
        <begin position="148"/>
        <end position="168"/>
    </location>
</feature>
<dbReference type="Proteomes" id="UP000245699">
    <property type="component" value="Unassembled WGS sequence"/>
</dbReference>